<evidence type="ECO:0000313" key="7">
    <source>
        <dbReference type="Proteomes" id="UP000027987"/>
    </source>
</evidence>
<dbReference type="AlphaFoldDB" id="A0A075K1H7"/>
<dbReference type="InterPro" id="IPR016032">
    <property type="entry name" value="Sig_transdc_resp-reg_C-effctor"/>
</dbReference>
<dbReference type="STRING" id="1217721.HY57_10510"/>
<dbReference type="Gene3D" id="3.40.50.2300">
    <property type="match status" value="1"/>
</dbReference>
<evidence type="ECO:0000259" key="4">
    <source>
        <dbReference type="PROSITE" id="PS50043"/>
    </source>
</evidence>
<name>A0A075K1H7_9GAMM</name>
<keyword evidence="2" id="KW-0238">DNA-binding</keyword>
<dbReference type="SUPFAM" id="SSF52172">
    <property type="entry name" value="CheY-like"/>
    <property type="match status" value="1"/>
</dbReference>
<dbReference type="PANTHER" id="PTHR43214">
    <property type="entry name" value="TWO-COMPONENT RESPONSE REGULATOR"/>
    <property type="match status" value="1"/>
</dbReference>
<dbReference type="Gene3D" id="1.10.10.10">
    <property type="entry name" value="Winged helix-like DNA-binding domain superfamily/Winged helix DNA-binding domain"/>
    <property type="match status" value="1"/>
</dbReference>
<dbReference type="KEGG" id="dja:HY57_10510"/>
<dbReference type="RefSeq" id="WP_019465983.1">
    <property type="nucleotide sequence ID" value="NZ_ALOY01000167.1"/>
</dbReference>
<dbReference type="Pfam" id="PF00072">
    <property type="entry name" value="Response_reg"/>
    <property type="match status" value="1"/>
</dbReference>
<dbReference type="InterPro" id="IPR058245">
    <property type="entry name" value="NreC/VraR/RcsB-like_REC"/>
</dbReference>
<dbReference type="CDD" id="cd17535">
    <property type="entry name" value="REC_NarL-like"/>
    <property type="match status" value="1"/>
</dbReference>
<dbReference type="InterPro" id="IPR036388">
    <property type="entry name" value="WH-like_DNA-bd_sf"/>
</dbReference>
<dbReference type="InterPro" id="IPR001789">
    <property type="entry name" value="Sig_transdc_resp-reg_receiver"/>
</dbReference>
<dbReference type="PRINTS" id="PR00038">
    <property type="entry name" value="HTHLUXR"/>
</dbReference>
<keyword evidence="1 3" id="KW-0597">Phosphoprotein</keyword>
<dbReference type="HOGENOM" id="CLU_000445_90_1_6"/>
<dbReference type="SMART" id="SM00421">
    <property type="entry name" value="HTH_LUXR"/>
    <property type="match status" value="1"/>
</dbReference>
<keyword evidence="7" id="KW-1185">Reference proteome</keyword>
<evidence type="ECO:0000256" key="3">
    <source>
        <dbReference type="PROSITE-ProRule" id="PRU00169"/>
    </source>
</evidence>
<evidence type="ECO:0000256" key="1">
    <source>
        <dbReference type="ARBA" id="ARBA00022553"/>
    </source>
</evidence>
<evidence type="ECO:0000313" key="6">
    <source>
        <dbReference type="EMBL" id="AIF47665.1"/>
    </source>
</evidence>
<dbReference type="PANTHER" id="PTHR43214:SF17">
    <property type="entry name" value="TRANSCRIPTIONAL REGULATORY PROTEIN RCSB"/>
    <property type="match status" value="1"/>
</dbReference>
<gene>
    <name evidence="6" type="ORF">HY57_10510</name>
</gene>
<reference evidence="6 7" key="1">
    <citation type="submission" date="2014-07" db="EMBL/GenBank/DDBJ databases">
        <title>Complete Genome Sequence of Dyella japonica Strain A8 Isolated from Malaysian Tropical Soil.</title>
        <authorList>
            <person name="Hui R.K.H."/>
            <person name="Chen J.-W."/>
            <person name="Chan K.-G."/>
            <person name="Leung F.C.C."/>
        </authorList>
    </citation>
    <scope>NUCLEOTIDE SEQUENCE [LARGE SCALE GENOMIC DNA]</scope>
    <source>
        <strain evidence="6 7">A8</strain>
    </source>
</reference>
<dbReference type="Pfam" id="PF00196">
    <property type="entry name" value="GerE"/>
    <property type="match status" value="1"/>
</dbReference>
<dbReference type="InterPro" id="IPR000792">
    <property type="entry name" value="Tscrpt_reg_LuxR_C"/>
</dbReference>
<evidence type="ECO:0000259" key="5">
    <source>
        <dbReference type="PROSITE" id="PS50110"/>
    </source>
</evidence>
<proteinExistence type="predicted"/>
<dbReference type="Proteomes" id="UP000027987">
    <property type="component" value="Chromosome"/>
</dbReference>
<protein>
    <submittedName>
        <fullName evidence="6">LuxR family transcriptional regulator</fullName>
    </submittedName>
</protein>
<evidence type="ECO:0000256" key="2">
    <source>
        <dbReference type="ARBA" id="ARBA00023125"/>
    </source>
</evidence>
<dbReference type="CDD" id="cd06170">
    <property type="entry name" value="LuxR_C_like"/>
    <property type="match status" value="1"/>
</dbReference>
<dbReference type="GO" id="GO:0000160">
    <property type="term" value="P:phosphorelay signal transduction system"/>
    <property type="evidence" value="ECO:0007669"/>
    <property type="project" value="InterPro"/>
</dbReference>
<accession>A0A075K1H7</accession>
<dbReference type="PROSITE" id="PS50110">
    <property type="entry name" value="RESPONSE_REGULATORY"/>
    <property type="match status" value="1"/>
</dbReference>
<dbReference type="PROSITE" id="PS50043">
    <property type="entry name" value="HTH_LUXR_2"/>
    <property type="match status" value="1"/>
</dbReference>
<organism evidence="6 7">
    <name type="scientific">Dyella japonica A8</name>
    <dbReference type="NCBI Taxonomy" id="1217721"/>
    <lineage>
        <taxon>Bacteria</taxon>
        <taxon>Pseudomonadati</taxon>
        <taxon>Pseudomonadota</taxon>
        <taxon>Gammaproteobacteria</taxon>
        <taxon>Lysobacterales</taxon>
        <taxon>Rhodanobacteraceae</taxon>
        <taxon>Dyella</taxon>
    </lineage>
</organism>
<dbReference type="SMART" id="SM00448">
    <property type="entry name" value="REC"/>
    <property type="match status" value="1"/>
</dbReference>
<dbReference type="EMBL" id="CP008884">
    <property type="protein sequence ID" value="AIF47665.1"/>
    <property type="molecule type" value="Genomic_DNA"/>
</dbReference>
<dbReference type="SUPFAM" id="SSF46894">
    <property type="entry name" value="C-terminal effector domain of the bipartite response regulators"/>
    <property type="match status" value="1"/>
</dbReference>
<dbReference type="InterPro" id="IPR039420">
    <property type="entry name" value="WalR-like"/>
</dbReference>
<dbReference type="InterPro" id="IPR011006">
    <property type="entry name" value="CheY-like_superfamily"/>
</dbReference>
<dbReference type="GO" id="GO:0006355">
    <property type="term" value="P:regulation of DNA-templated transcription"/>
    <property type="evidence" value="ECO:0007669"/>
    <property type="project" value="InterPro"/>
</dbReference>
<feature type="domain" description="Response regulatory" evidence="5">
    <location>
        <begin position="4"/>
        <end position="123"/>
    </location>
</feature>
<feature type="modified residue" description="4-aspartylphosphate" evidence="3">
    <location>
        <position position="55"/>
    </location>
</feature>
<sequence>MGLRIILADDHPIFRSGVRALLENGSNAHVVAEVGSPAELIDAVEKQACDLLITDFSMPGGQVADGLQMLGMIRRRRPDLAVVVLTMVNNGGVLKAILSTGVRGLMSKTDALAELTLAVQAVSHGRSFLSTSISHLIDEGGPGGHANDRPALSKRETEVLRLFASGFTVTEIAGQLNRSVKTISRQKMDAMNKLGLKNDLDVYAYARENGILA</sequence>
<dbReference type="GO" id="GO:0003677">
    <property type="term" value="F:DNA binding"/>
    <property type="evidence" value="ECO:0007669"/>
    <property type="project" value="UniProtKB-KW"/>
</dbReference>
<dbReference type="PATRIC" id="fig|1217721.7.peg.2174"/>
<feature type="domain" description="HTH luxR-type" evidence="4">
    <location>
        <begin position="145"/>
        <end position="210"/>
    </location>
</feature>